<reference evidence="2" key="1">
    <citation type="journal article" date="2009" name="J. Bacteriol.">
        <title>Complete genome sequence of Erythrobacter litoralis HTCC2594.</title>
        <authorList>
            <person name="Oh H.M."/>
            <person name="Giovannoni S.J."/>
            <person name="Ferriera S."/>
            <person name="Johnson J."/>
            <person name="Cho J.C."/>
        </authorList>
    </citation>
    <scope>NUCLEOTIDE SEQUENCE [LARGE SCALE GENOMIC DNA]</scope>
    <source>
        <strain evidence="2">HTCC2594</strain>
    </source>
</reference>
<accession>Q2NBP2</accession>
<sequence>MSAETGCSQEQSKAWFRLPARLGQLDSWTTSLIPRFAQTTLDGSRGEVESAKVIFFDLPEQDLTSTTPKL</sequence>
<evidence type="ECO:0000313" key="2">
    <source>
        <dbReference type="Proteomes" id="UP000008808"/>
    </source>
</evidence>
<proteinExistence type="predicted"/>
<dbReference type="Proteomes" id="UP000008808">
    <property type="component" value="Chromosome"/>
</dbReference>
<name>Q2NBP2_ERYLH</name>
<keyword evidence="2" id="KW-1185">Reference proteome</keyword>
<dbReference type="EMBL" id="CP000157">
    <property type="protein sequence ID" value="ABC62899.1"/>
    <property type="molecule type" value="Genomic_DNA"/>
</dbReference>
<organism evidence="1 2">
    <name type="scientific">Erythrobacter litoralis (strain HTCC2594)</name>
    <dbReference type="NCBI Taxonomy" id="314225"/>
    <lineage>
        <taxon>Bacteria</taxon>
        <taxon>Pseudomonadati</taxon>
        <taxon>Pseudomonadota</taxon>
        <taxon>Alphaproteobacteria</taxon>
        <taxon>Sphingomonadales</taxon>
        <taxon>Erythrobacteraceae</taxon>
        <taxon>Erythrobacter/Porphyrobacter group</taxon>
        <taxon>Erythrobacter</taxon>
    </lineage>
</organism>
<dbReference type="KEGG" id="eli:ELI_04035"/>
<dbReference type="AlphaFoldDB" id="Q2NBP2"/>
<gene>
    <name evidence="1" type="ordered locus">ELI_04035</name>
</gene>
<dbReference type="HOGENOM" id="CLU_2751653_0_0_5"/>
<protein>
    <submittedName>
        <fullName evidence="1">Uncharacterized protein</fullName>
    </submittedName>
</protein>
<evidence type="ECO:0000313" key="1">
    <source>
        <dbReference type="EMBL" id="ABC62899.1"/>
    </source>
</evidence>